<feature type="region of interest" description="Disordered" evidence="1">
    <location>
        <begin position="152"/>
        <end position="200"/>
    </location>
</feature>
<accession>A0ABP9Y3T2</accession>
<feature type="compositionally biased region" description="Low complexity" evidence="1">
    <location>
        <begin position="163"/>
        <end position="178"/>
    </location>
</feature>
<comment type="caution">
    <text evidence="2">The sequence shown here is derived from an EMBL/GenBank/DDBJ whole genome shotgun (WGS) entry which is preliminary data.</text>
</comment>
<protein>
    <submittedName>
        <fullName evidence="2">Uncharacterized protein</fullName>
    </submittedName>
</protein>
<dbReference type="EMBL" id="BAABUJ010000018">
    <property type="protein sequence ID" value="GAA5801188.1"/>
    <property type="molecule type" value="Genomic_DNA"/>
</dbReference>
<reference evidence="2 3" key="1">
    <citation type="submission" date="2024-04" db="EMBL/GenBank/DDBJ databases">
        <title>genome sequences of Mucor flavus KT1a and Helicostylum pulchrum KT1b strains isolation_sourced from the surface of a dry-aged beef.</title>
        <authorList>
            <person name="Toyotome T."/>
            <person name="Hosono M."/>
            <person name="Torimaru M."/>
            <person name="Fukuda K."/>
            <person name="Mikami N."/>
        </authorList>
    </citation>
    <scope>NUCLEOTIDE SEQUENCE [LARGE SCALE GENOMIC DNA]</scope>
    <source>
        <strain evidence="2 3">KT1b</strain>
    </source>
</reference>
<evidence type="ECO:0000313" key="2">
    <source>
        <dbReference type="EMBL" id="GAA5801188.1"/>
    </source>
</evidence>
<feature type="compositionally biased region" description="Basic and acidic residues" evidence="1">
    <location>
        <begin position="73"/>
        <end position="84"/>
    </location>
</feature>
<sequence>MKRKGKRQQTSVAEKNKAYKNKDTYEESSDEDFQPVYTSRKRKSREATPASGSQKRTKVEKNAVDSPPLSASEKNKAYKNKDVYEEISDDDFQPVSIKRKGKSREDNPGSGSKKKSKGKEKAIDSPFLSALESETSTVEDWGFDEPFEPLITKSKVGESSKQTTTPRSTYTSTASSSKSEAKPVKSDIVDSNPGSSTTDDPIVKRVMTIKTTVKAIWKPDHTRSLHELVNTVNMLVTHTFAFLKHMFLQELKEDFNFNLQDYINKLFFVEVFLSLTQKSSRPAKLLEQTVNYRILINKHKESYCRIADYQPIVFKNAQQIALYECTKIQTAYLNNIKAHFGKNLVVLLNKIFKKKELVAGIREELANNNVDKEGISKNLFERVYSPLKRIKQAVEKKEMPDDTDINDPYTREKIETVLKSYPDDYTFQKKSIFYDVKARPANHFKAFMRIAGLFALEGITQFACFPLRTTFIPCYMTLDSKIVHFHILKYKTAPNAKNKFQTWGAAVKLKDKAFKSQGPERSLRFQGTLETDGVGVSVLKQNTDTNRRSSNANISRKSANVKTTDEEIENTKYIEHLTREELNEINGKCVLMDPGRRDLLYCMKETSTSREKQTSIYTKMERSKLARHFRILMKKTKPPIVQSSETKLSNTKSSSVDIEEYTKYVKVRALVSKTLYPYYGNETQHVNQRYYPNKCFDFHIKNNADIYFGNVFIVRMRGYFPQPETAPAKSTSNDLFSVYLDVMMKQAHISRRFTDPEKTQILEIGARISRSNQDGLKQQASRLLEKLQFLPFRKMKFSSKLYYDQNDLNLCKKLRNKFGSECVLVLGNWSAANVRFQDPTRNKGLIKSLKKNGLKVFLIDEFRTSSFCPLCESRLEAFKRVTNPRPHRRKRMPTVLRHGLLR</sequence>
<keyword evidence="3" id="KW-1185">Reference proteome</keyword>
<feature type="compositionally biased region" description="Basic and acidic residues" evidence="1">
    <location>
        <begin position="179"/>
        <end position="188"/>
    </location>
</feature>
<evidence type="ECO:0000256" key="1">
    <source>
        <dbReference type="SAM" id="MobiDB-lite"/>
    </source>
</evidence>
<feature type="compositionally biased region" description="Basic and acidic residues" evidence="1">
    <location>
        <begin position="14"/>
        <end position="25"/>
    </location>
</feature>
<dbReference type="Proteomes" id="UP001476247">
    <property type="component" value="Unassembled WGS sequence"/>
</dbReference>
<evidence type="ECO:0000313" key="3">
    <source>
        <dbReference type="Proteomes" id="UP001476247"/>
    </source>
</evidence>
<name>A0ABP9Y3T2_9FUNG</name>
<feature type="region of interest" description="Disordered" evidence="1">
    <location>
        <begin position="1"/>
        <end position="131"/>
    </location>
</feature>
<gene>
    <name evidence="2" type="ORF">HPULCUR_006631</name>
</gene>
<proteinExistence type="predicted"/>
<organism evidence="2 3">
    <name type="scientific">Helicostylum pulchrum</name>
    <dbReference type="NCBI Taxonomy" id="562976"/>
    <lineage>
        <taxon>Eukaryota</taxon>
        <taxon>Fungi</taxon>
        <taxon>Fungi incertae sedis</taxon>
        <taxon>Mucoromycota</taxon>
        <taxon>Mucoromycotina</taxon>
        <taxon>Mucoromycetes</taxon>
        <taxon>Mucorales</taxon>
        <taxon>Mucorineae</taxon>
        <taxon>Mucoraceae</taxon>
        <taxon>Helicostylum</taxon>
    </lineage>
</organism>